<comment type="cofactor">
    <cofactor evidence="1">
        <name>[4Fe-4S] cluster</name>
        <dbReference type="ChEBI" id="CHEBI:49883"/>
    </cofactor>
</comment>
<evidence type="ECO:0000256" key="2">
    <source>
        <dbReference type="ARBA" id="ARBA00022691"/>
    </source>
</evidence>
<keyword evidence="3" id="KW-0479">Metal-binding</keyword>
<keyword evidence="2" id="KW-0949">S-adenosyl-L-methionine</keyword>
<evidence type="ECO:0000313" key="7">
    <source>
        <dbReference type="EMBL" id="GAH77454.1"/>
    </source>
</evidence>
<keyword evidence="5" id="KW-0411">Iron-sulfur</keyword>
<evidence type="ECO:0000256" key="3">
    <source>
        <dbReference type="ARBA" id="ARBA00022723"/>
    </source>
</evidence>
<dbReference type="EMBL" id="BARU01043036">
    <property type="protein sequence ID" value="GAH77454.1"/>
    <property type="molecule type" value="Genomic_DNA"/>
</dbReference>
<proteinExistence type="predicted"/>
<dbReference type="GO" id="GO:0003824">
    <property type="term" value="F:catalytic activity"/>
    <property type="evidence" value="ECO:0007669"/>
    <property type="project" value="InterPro"/>
</dbReference>
<sequence length="198" mass="22393">IRTYKIILVGISFSTSQLFDTYDLVQKLKNLFPEKCLIVAGGSHPTGDRYGTLKMGFDIVIVGEGEETIVALMQKIANNENYSMVKGIAYINDVNEYKFTGKRDLINLDEYPPFPVKNTRFGAIEITRGCPYVCYFCQTPYILGTSPRHRSIESICKYVQVLATHYGDNTDIRFITPNAFSYGSKDGKNLDLKKLEDL</sequence>
<dbReference type="GO" id="GO:0051536">
    <property type="term" value="F:iron-sulfur cluster binding"/>
    <property type="evidence" value="ECO:0007669"/>
    <property type="project" value="UniProtKB-KW"/>
</dbReference>
<name>X1JGN7_9ZZZZ</name>
<evidence type="ECO:0000259" key="6">
    <source>
        <dbReference type="PROSITE" id="PS51332"/>
    </source>
</evidence>
<gene>
    <name evidence="7" type="ORF">S03H2_65989</name>
</gene>
<dbReference type="Pfam" id="PF02310">
    <property type="entry name" value="B12-binding"/>
    <property type="match status" value="1"/>
</dbReference>
<dbReference type="SUPFAM" id="SSF102114">
    <property type="entry name" value="Radical SAM enzymes"/>
    <property type="match status" value="1"/>
</dbReference>
<dbReference type="InterPro" id="IPR007197">
    <property type="entry name" value="rSAM"/>
</dbReference>
<keyword evidence="4" id="KW-0408">Iron</keyword>
<dbReference type="PANTHER" id="PTHR43409">
    <property type="entry name" value="ANAEROBIC MAGNESIUM-PROTOPORPHYRIN IX MONOMETHYL ESTER CYCLASE-RELATED"/>
    <property type="match status" value="1"/>
</dbReference>
<dbReference type="InterPro" id="IPR006158">
    <property type="entry name" value="Cobalamin-bd"/>
</dbReference>
<comment type="caution">
    <text evidence="7">The sequence shown here is derived from an EMBL/GenBank/DDBJ whole genome shotgun (WGS) entry which is preliminary data.</text>
</comment>
<dbReference type="InterPro" id="IPR051198">
    <property type="entry name" value="BchE-like"/>
</dbReference>
<dbReference type="CDD" id="cd02068">
    <property type="entry name" value="radical_SAM_B12_BD"/>
    <property type="match status" value="1"/>
</dbReference>
<dbReference type="InterPro" id="IPR023404">
    <property type="entry name" value="rSAM_horseshoe"/>
</dbReference>
<dbReference type="PANTHER" id="PTHR43409:SF17">
    <property type="entry name" value="METHYLTHIOTRANSFERASE MJ0865-RELATED"/>
    <property type="match status" value="1"/>
</dbReference>
<accession>X1JGN7</accession>
<feature type="domain" description="B12-binding" evidence="6">
    <location>
        <begin position="1"/>
        <end position="83"/>
    </location>
</feature>
<dbReference type="SFLD" id="SFLDS00029">
    <property type="entry name" value="Radical_SAM"/>
    <property type="match status" value="1"/>
</dbReference>
<evidence type="ECO:0000256" key="1">
    <source>
        <dbReference type="ARBA" id="ARBA00001966"/>
    </source>
</evidence>
<protein>
    <recommendedName>
        <fullName evidence="6">B12-binding domain-containing protein</fullName>
    </recommendedName>
</protein>
<dbReference type="AlphaFoldDB" id="X1JGN7"/>
<evidence type="ECO:0000256" key="4">
    <source>
        <dbReference type="ARBA" id="ARBA00023004"/>
    </source>
</evidence>
<reference evidence="7" key="1">
    <citation type="journal article" date="2014" name="Front. Microbiol.">
        <title>High frequency of phylogenetically diverse reductive dehalogenase-homologous genes in deep subseafloor sedimentary metagenomes.</title>
        <authorList>
            <person name="Kawai M."/>
            <person name="Futagami T."/>
            <person name="Toyoda A."/>
            <person name="Takaki Y."/>
            <person name="Nishi S."/>
            <person name="Hori S."/>
            <person name="Arai W."/>
            <person name="Tsubouchi T."/>
            <person name="Morono Y."/>
            <person name="Uchiyama I."/>
            <person name="Ito T."/>
            <person name="Fujiyama A."/>
            <person name="Inagaki F."/>
            <person name="Takami H."/>
        </authorList>
    </citation>
    <scope>NUCLEOTIDE SEQUENCE</scope>
    <source>
        <strain evidence="7">Expedition CK06-06</strain>
    </source>
</reference>
<evidence type="ECO:0000256" key="5">
    <source>
        <dbReference type="ARBA" id="ARBA00023014"/>
    </source>
</evidence>
<dbReference type="PROSITE" id="PS51332">
    <property type="entry name" value="B12_BINDING"/>
    <property type="match status" value="1"/>
</dbReference>
<dbReference type="SFLD" id="SFLDG01082">
    <property type="entry name" value="B12-binding_domain_containing"/>
    <property type="match status" value="1"/>
</dbReference>
<organism evidence="7">
    <name type="scientific">marine sediment metagenome</name>
    <dbReference type="NCBI Taxonomy" id="412755"/>
    <lineage>
        <taxon>unclassified sequences</taxon>
        <taxon>metagenomes</taxon>
        <taxon>ecological metagenomes</taxon>
    </lineage>
</organism>
<feature type="non-terminal residue" evidence="7">
    <location>
        <position position="198"/>
    </location>
</feature>
<dbReference type="GO" id="GO:0031419">
    <property type="term" value="F:cobalamin binding"/>
    <property type="evidence" value="ECO:0007669"/>
    <property type="project" value="InterPro"/>
</dbReference>
<dbReference type="GO" id="GO:0046872">
    <property type="term" value="F:metal ion binding"/>
    <property type="evidence" value="ECO:0007669"/>
    <property type="project" value="UniProtKB-KW"/>
</dbReference>
<dbReference type="Gene3D" id="3.40.50.280">
    <property type="entry name" value="Cobalamin-binding domain"/>
    <property type="match status" value="1"/>
</dbReference>
<dbReference type="Gene3D" id="3.80.30.20">
    <property type="entry name" value="tm_1862 like domain"/>
    <property type="match status" value="1"/>
</dbReference>
<feature type="non-terminal residue" evidence="7">
    <location>
        <position position="1"/>
    </location>
</feature>
<dbReference type="InterPro" id="IPR058240">
    <property type="entry name" value="rSAM_sf"/>
</dbReference>